<evidence type="ECO:0000313" key="1">
    <source>
        <dbReference type="EMBL" id="PED15861.1"/>
    </source>
</evidence>
<accession>A0A9X6U3Q6</accession>
<name>A0A9X6U3Q6_BACTU</name>
<reference evidence="1 2" key="1">
    <citation type="submission" date="2017-09" db="EMBL/GenBank/DDBJ databases">
        <title>Large-scale bioinformatics analysis of Bacillus genomes uncovers conserved roles of natural products in bacterial physiology.</title>
        <authorList>
            <consortium name="Agbiome Team Llc"/>
            <person name="Bleich R.M."/>
            <person name="Grubbs K.J."/>
            <person name="Santa Maria K.C."/>
            <person name="Allen S.E."/>
            <person name="Farag S."/>
            <person name="Shank E.A."/>
            <person name="Bowers A."/>
        </authorList>
    </citation>
    <scope>NUCLEOTIDE SEQUENCE [LARGE SCALE GENOMIC DNA]</scope>
    <source>
        <strain evidence="1 2">AFS094940</strain>
    </source>
</reference>
<organism evidence="1 2">
    <name type="scientific">Bacillus thuringiensis</name>
    <dbReference type="NCBI Taxonomy" id="1428"/>
    <lineage>
        <taxon>Bacteria</taxon>
        <taxon>Bacillati</taxon>
        <taxon>Bacillota</taxon>
        <taxon>Bacilli</taxon>
        <taxon>Bacillales</taxon>
        <taxon>Bacillaceae</taxon>
        <taxon>Bacillus</taxon>
        <taxon>Bacillus cereus group</taxon>
    </lineage>
</organism>
<sequence>MEKTITIDGKKVRLKATAATVKRYKAQFRRNLFADLMGLGAISAVTSLGGSQQPIDMSNVDLSNVDFELIYDLTWLYAKTADPNIPDPMTWLDEFEEFPIEEIMPEVMELVQLTMGAKKNKEKQWRARDIQ</sequence>
<dbReference type="AlphaFoldDB" id="A0A9X6U3Q6"/>
<comment type="caution">
    <text evidence="1">The sequence shown here is derived from an EMBL/GenBank/DDBJ whole genome shotgun (WGS) entry which is preliminary data.</text>
</comment>
<gene>
    <name evidence="1" type="ORF">CON01_01610</name>
</gene>
<dbReference type="RefSeq" id="WP_097877218.1">
    <property type="nucleotide sequence ID" value="NZ_NVMD01000005.1"/>
</dbReference>
<proteinExistence type="predicted"/>
<dbReference type="EMBL" id="NVMD01000005">
    <property type="protein sequence ID" value="PED15861.1"/>
    <property type="molecule type" value="Genomic_DNA"/>
</dbReference>
<protein>
    <recommendedName>
        <fullName evidence="3">Prophage pi2 protein 40</fullName>
    </recommendedName>
</protein>
<evidence type="ECO:0008006" key="3">
    <source>
        <dbReference type="Google" id="ProtNLM"/>
    </source>
</evidence>
<dbReference type="Proteomes" id="UP000220127">
    <property type="component" value="Unassembled WGS sequence"/>
</dbReference>
<evidence type="ECO:0000313" key="2">
    <source>
        <dbReference type="Proteomes" id="UP000220127"/>
    </source>
</evidence>